<gene>
    <name evidence="1" type="ORF">ACFQZS_17475</name>
</gene>
<sequence>MAYYLDHLAGKDLYASFPGGGKPLASHADFTQWYNNLLTQTKWNFHDIGNIQVKRTANNEFLVTFIVNWYGEVKADSPQLAGWQSRKDSYLYHYTLRQVWNVSSDESTHNIVIKRLVVSSGDTPSPIND</sequence>
<dbReference type="EMBL" id="JBHTHU010000022">
    <property type="protein sequence ID" value="MFD0751948.1"/>
    <property type="molecule type" value="Genomic_DNA"/>
</dbReference>
<keyword evidence="2" id="KW-1185">Reference proteome</keyword>
<comment type="caution">
    <text evidence="1">The sequence shown here is derived from an EMBL/GenBank/DDBJ whole genome shotgun (WGS) entry which is preliminary data.</text>
</comment>
<evidence type="ECO:0000313" key="2">
    <source>
        <dbReference type="Proteomes" id="UP001596958"/>
    </source>
</evidence>
<dbReference type="Proteomes" id="UP001596958">
    <property type="component" value="Unassembled WGS sequence"/>
</dbReference>
<protein>
    <recommendedName>
        <fullName evidence="3">SnoaL-like domain-containing protein</fullName>
    </recommendedName>
</protein>
<reference evidence="2" key="1">
    <citation type="journal article" date="2019" name="Int. J. Syst. Evol. Microbiol.">
        <title>The Global Catalogue of Microorganisms (GCM) 10K type strain sequencing project: providing services to taxonomists for standard genome sequencing and annotation.</title>
        <authorList>
            <consortium name="The Broad Institute Genomics Platform"/>
            <consortium name="The Broad Institute Genome Sequencing Center for Infectious Disease"/>
            <person name="Wu L."/>
            <person name="Ma J."/>
        </authorList>
    </citation>
    <scope>NUCLEOTIDE SEQUENCE [LARGE SCALE GENOMIC DNA]</scope>
    <source>
        <strain evidence="2">CCUG 63418</strain>
    </source>
</reference>
<proteinExistence type="predicted"/>
<accession>A0ABW2Z1K2</accession>
<evidence type="ECO:0000313" key="1">
    <source>
        <dbReference type="EMBL" id="MFD0751948.1"/>
    </source>
</evidence>
<evidence type="ECO:0008006" key="3">
    <source>
        <dbReference type="Google" id="ProtNLM"/>
    </source>
</evidence>
<dbReference type="RefSeq" id="WP_377102267.1">
    <property type="nucleotide sequence ID" value="NZ_JBHTHU010000022.1"/>
</dbReference>
<organism evidence="1 2">
    <name type="scientific">Mucilaginibacter calamicampi</name>
    <dbReference type="NCBI Taxonomy" id="1302352"/>
    <lineage>
        <taxon>Bacteria</taxon>
        <taxon>Pseudomonadati</taxon>
        <taxon>Bacteroidota</taxon>
        <taxon>Sphingobacteriia</taxon>
        <taxon>Sphingobacteriales</taxon>
        <taxon>Sphingobacteriaceae</taxon>
        <taxon>Mucilaginibacter</taxon>
    </lineage>
</organism>
<name>A0ABW2Z1K2_9SPHI</name>